<accession>A0AAV7JK00</accession>
<dbReference type="Proteomes" id="UP001165289">
    <property type="component" value="Unassembled WGS sequence"/>
</dbReference>
<comment type="caution">
    <text evidence="2">The sequence shown here is derived from an EMBL/GenBank/DDBJ whole genome shotgun (WGS) entry which is preliminary data.</text>
</comment>
<proteinExistence type="predicted"/>
<dbReference type="EMBL" id="JAKMXF010000321">
    <property type="protein sequence ID" value="KAI6649158.1"/>
    <property type="molecule type" value="Genomic_DNA"/>
</dbReference>
<dbReference type="AlphaFoldDB" id="A0AAV7JK00"/>
<reference evidence="2 3" key="1">
    <citation type="journal article" date="2023" name="BMC Biol.">
        <title>The compact genome of the sponge Oopsacas minuta (Hexactinellida) is lacking key metazoan core genes.</title>
        <authorList>
            <person name="Santini S."/>
            <person name="Schenkelaars Q."/>
            <person name="Jourda C."/>
            <person name="Duchesne M."/>
            <person name="Belahbib H."/>
            <person name="Rocher C."/>
            <person name="Selva M."/>
            <person name="Riesgo A."/>
            <person name="Vervoort M."/>
            <person name="Leys S.P."/>
            <person name="Kodjabachian L."/>
            <person name="Le Bivic A."/>
            <person name="Borchiellini C."/>
            <person name="Claverie J.M."/>
            <person name="Renard E."/>
        </authorList>
    </citation>
    <scope>NUCLEOTIDE SEQUENCE [LARGE SCALE GENOMIC DNA]</scope>
    <source>
        <strain evidence="2">SPO-2</strain>
    </source>
</reference>
<name>A0AAV7JK00_9METZ</name>
<evidence type="ECO:0000313" key="3">
    <source>
        <dbReference type="Proteomes" id="UP001165289"/>
    </source>
</evidence>
<sequence>MRLFSCLFTILFTIQVCFAEPVIDVDIQSANTSFTYTADIDSQQLEYSIGCYSGGNSMGDMVLTLKDIANFTVEYSGSTSLYSLSSDDYYTISIPVNTDVSITCEVSTGIIYTSTGGIIGPTTNPSTTFTLTNTTGSGPYKFKCTRGVFEHPLL</sequence>
<organism evidence="2 3">
    <name type="scientific">Oopsacas minuta</name>
    <dbReference type="NCBI Taxonomy" id="111878"/>
    <lineage>
        <taxon>Eukaryota</taxon>
        <taxon>Metazoa</taxon>
        <taxon>Porifera</taxon>
        <taxon>Hexactinellida</taxon>
        <taxon>Hexasterophora</taxon>
        <taxon>Lyssacinosida</taxon>
        <taxon>Leucopsacidae</taxon>
        <taxon>Oopsacas</taxon>
    </lineage>
</organism>
<gene>
    <name evidence="2" type="ORF">LOD99_11527</name>
</gene>
<evidence type="ECO:0000313" key="2">
    <source>
        <dbReference type="EMBL" id="KAI6649158.1"/>
    </source>
</evidence>
<feature type="signal peptide" evidence="1">
    <location>
        <begin position="1"/>
        <end position="19"/>
    </location>
</feature>
<keyword evidence="3" id="KW-1185">Reference proteome</keyword>
<evidence type="ECO:0000256" key="1">
    <source>
        <dbReference type="SAM" id="SignalP"/>
    </source>
</evidence>
<keyword evidence="1" id="KW-0732">Signal</keyword>
<protein>
    <submittedName>
        <fullName evidence="2">Uncharacterized protein</fullName>
    </submittedName>
</protein>
<feature type="chain" id="PRO_5043641940" evidence="1">
    <location>
        <begin position="20"/>
        <end position="154"/>
    </location>
</feature>